<evidence type="ECO:0000313" key="2">
    <source>
        <dbReference type="EMBL" id="MEI4271110.1"/>
    </source>
</evidence>
<evidence type="ECO:0008006" key="4">
    <source>
        <dbReference type="Google" id="ProtNLM"/>
    </source>
</evidence>
<protein>
    <recommendedName>
        <fullName evidence="4">Gas vesicle synthesis protein GvpO</fullName>
    </recommendedName>
</protein>
<organism evidence="2 3">
    <name type="scientific">Klenkia sesuvii</name>
    <dbReference type="NCBI Taxonomy" id="3103137"/>
    <lineage>
        <taxon>Bacteria</taxon>
        <taxon>Bacillati</taxon>
        <taxon>Actinomycetota</taxon>
        <taxon>Actinomycetes</taxon>
        <taxon>Geodermatophilales</taxon>
        <taxon>Geodermatophilaceae</taxon>
        <taxon>Klenkia</taxon>
    </lineage>
</organism>
<reference evidence="2 3" key="1">
    <citation type="submission" date="2024-03" db="EMBL/GenBank/DDBJ databases">
        <title>Draft genome sequence of Klenkia sp. LSe6-5.</title>
        <authorList>
            <person name="Duangmal K."/>
            <person name="Chantavorakit T."/>
        </authorList>
    </citation>
    <scope>NUCLEOTIDE SEQUENCE [LARGE SCALE GENOMIC DNA]</scope>
    <source>
        <strain evidence="2 3">LSe6-5</strain>
    </source>
</reference>
<evidence type="ECO:0000313" key="3">
    <source>
        <dbReference type="Proteomes" id="UP001361570"/>
    </source>
</evidence>
<name>A0ABU8DQY0_9ACTN</name>
<proteinExistence type="predicted"/>
<feature type="region of interest" description="Disordered" evidence="1">
    <location>
        <begin position="90"/>
        <end position="114"/>
    </location>
</feature>
<dbReference type="Proteomes" id="UP001361570">
    <property type="component" value="Unassembled WGS sequence"/>
</dbReference>
<accession>A0ABU8DQY0</accession>
<evidence type="ECO:0000256" key="1">
    <source>
        <dbReference type="SAM" id="MobiDB-lite"/>
    </source>
</evidence>
<dbReference type="EMBL" id="JBAPLU010000004">
    <property type="protein sequence ID" value="MEI4271110.1"/>
    <property type="molecule type" value="Genomic_DNA"/>
</dbReference>
<gene>
    <name evidence="2" type="ORF">TEK04_05200</name>
</gene>
<keyword evidence="3" id="KW-1185">Reference proteome</keyword>
<feature type="compositionally biased region" description="Polar residues" evidence="1">
    <location>
        <begin position="105"/>
        <end position="114"/>
    </location>
</feature>
<comment type="caution">
    <text evidence="2">The sequence shown here is derived from an EMBL/GenBank/DDBJ whole genome shotgun (WGS) entry which is preliminary data.</text>
</comment>
<dbReference type="RefSeq" id="WP_336403255.1">
    <property type="nucleotide sequence ID" value="NZ_JBAPLU010000004.1"/>
</dbReference>
<sequence length="114" mass="12448">MTAPVDSSREAQLLAAISELSAGTTRVVGAEIERRREPDESYLLLTVVLNQPSGETWPSDEFYEIRRQARALTGHVLGDEDTRLSYRTQAREEDDVVAPIEGASGNKNASGDDA</sequence>